<accession>A0AA39V535</accession>
<dbReference type="InterPro" id="IPR050275">
    <property type="entry name" value="PGM_Phosphatase"/>
</dbReference>
<dbReference type="PANTHER" id="PTHR48100">
    <property type="entry name" value="BROAD-SPECIFICITY PHOSPHATASE YOR283W-RELATED"/>
    <property type="match status" value="1"/>
</dbReference>
<gene>
    <name evidence="2" type="ORF">JMJ35_001035</name>
</gene>
<proteinExistence type="predicted"/>
<reference evidence="2" key="1">
    <citation type="submission" date="2023-03" db="EMBL/GenBank/DDBJ databases">
        <title>Complete genome of Cladonia borealis.</title>
        <authorList>
            <person name="Park H."/>
        </authorList>
    </citation>
    <scope>NUCLEOTIDE SEQUENCE</scope>
    <source>
        <strain evidence="2">ANT050790</strain>
    </source>
</reference>
<dbReference type="InterPro" id="IPR013078">
    <property type="entry name" value="His_Pase_superF_clade-1"/>
</dbReference>
<dbReference type="Gene3D" id="3.40.50.1240">
    <property type="entry name" value="Phosphoglycerate mutase-like"/>
    <property type="match status" value="1"/>
</dbReference>
<dbReference type="FunFam" id="3.40.50.1240:FF:000022">
    <property type="entry name" value="Phosphoglycerate mutase family protein"/>
    <property type="match status" value="1"/>
</dbReference>
<dbReference type="SUPFAM" id="SSF53254">
    <property type="entry name" value="Phosphoglycerate mutase-like"/>
    <property type="match status" value="1"/>
</dbReference>
<dbReference type="SMART" id="SM00855">
    <property type="entry name" value="PGAM"/>
    <property type="match status" value="1"/>
</dbReference>
<evidence type="ECO:0000256" key="1">
    <source>
        <dbReference type="PIRSR" id="PIRSR613078-2"/>
    </source>
</evidence>
<dbReference type="CDD" id="cd07067">
    <property type="entry name" value="HP_PGM_like"/>
    <property type="match status" value="1"/>
</dbReference>
<evidence type="ECO:0008006" key="4">
    <source>
        <dbReference type="Google" id="ProtNLM"/>
    </source>
</evidence>
<evidence type="ECO:0000313" key="2">
    <source>
        <dbReference type="EMBL" id="KAK0516432.1"/>
    </source>
</evidence>
<dbReference type="Pfam" id="PF00300">
    <property type="entry name" value="His_Phos_1"/>
    <property type="match status" value="1"/>
</dbReference>
<protein>
    <recommendedName>
        <fullName evidence="4">Phosphoglycerate mutase</fullName>
    </recommendedName>
</protein>
<dbReference type="AlphaFoldDB" id="A0AA39V535"/>
<evidence type="ECO:0000313" key="3">
    <source>
        <dbReference type="Proteomes" id="UP001166286"/>
    </source>
</evidence>
<comment type="caution">
    <text evidence="2">The sequence shown here is derived from an EMBL/GenBank/DDBJ whole genome shotgun (WGS) entry which is preliminary data.</text>
</comment>
<dbReference type="GO" id="GO:0046390">
    <property type="term" value="P:ribose phosphate biosynthetic process"/>
    <property type="evidence" value="ECO:0007669"/>
    <property type="project" value="TreeGrafter"/>
</dbReference>
<sequence>MSDKDASTPRVYLARHGETEWTINGRYTGTTDLPLTPNGHQQVLSTSRILIGPNKLISPSRLAHIFISPRLRAQQTFELLFSSSEAEGKDDENGIKNRLTKEGKVTTTDALAEWDYGAYEGLLTHEIRSGRKERGLDGEREWDIWRDGCEGGESAGQVTERLDGLIARIREMQGPWIHGGGRGADVLLVSHGHLLRAFAKRWLGYPLEMPLAMMMEPGAVGVLSYQHHNVEEPAFLLGMGFPAGS</sequence>
<dbReference type="GO" id="GO:0050278">
    <property type="term" value="F:sedoheptulose-bisphosphatase activity"/>
    <property type="evidence" value="ECO:0007669"/>
    <property type="project" value="TreeGrafter"/>
</dbReference>
<feature type="binding site" evidence="1">
    <location>
        <position position="72"/>
    </location>
    <ligand>
        <name>substrate</name>
    </ligand>
</feature>
<dbReference type="EMBL" id="JAFEKC020000002">
    <property type="protein sequence ID" value="KAK0516432.1"/>
    <property type="molecule type" value="Genomic_DNA"/>
</dbReference>
<feature type="binding site" evidence="1">
    <location>
        <begin position="28"/>
        <end position="29"/>
    </location>
    <ligand>
        <name>substrate</name>
    </ligand>
</feature>
<organism evidence="2 3">
    <name type="scientific">Cladonia borealis</name>
    <dbReference type="NCBI Taxonomy" id="184061"/>
    <lineage>
        <taxon>Eukaryota</taxon>
        <taxon>Fungi</taxon>
        <taxon>Dikarya</taxon>
        <taxon>Ascomycota</taxon>
        <taxon>Pezizomycotina</taxon>
        <taxon>Lecanoromycetes</taxon>
        <taxon>OSLEUM clade</taxon>
        <taxon>Lecanoromycetidae</taxon>
        <taxon>Lecanorales</taxon>
        <taxon>Lecanorineae</taxon>
        <taxon>Cladoniaceae</taxon>
        <taxon>Cladonia</taxon>
    </lineage>
</organism>
<keyword evidence="3" id="KW-1185">Reference proteome</keyword>
<name>A0AA39V535_9LECA</name>
<dbReference type="Proteomes" id="UP001166286">
    <property type="component" value="Unassembled WGS sequence"/>
</dbReference>
<dbReference type="PANTHER" id="PTHR48100:SF15">
    <property type="entry name" value="SEDOHEPTULOSE 1,7-BISPHOSPHATASE"/>
    <property type="match status" value="1"/>
</dbReference>
<dbReference type="InterPro" id="IPR029033">
    <property type="entry name" value="His_PPase_superfam"/>
</dbReference>